<feature type="domain" description="Anoctamin transmembrane" evidence="7">
    <location>
        <begin position="158"/>
        <end position="714"/>
    </location>
</feature>
<feature type="transmembrane region" description="Helical" evidence="6">
    <location>
        <begin position="346"/>
        <end position="371"/>
    </location>
</feature>
<dbReference type="InterPro" id="IPR007632">
    <property type="entry name" value="Anoctamin"/>
</dbReference>
<evidence type="ECO:0000256" key="3">
    <source>
        <dbReference type="ARBA" id="ARBA00022989"/>
    </source>
</evidence>
<comment type="caution">
    <text evidence="8">The sequence shown here is derived from an EMBL/GenBank/DDBJ whole genome shotgun (WGS) entry which is preliminary data.</text>
</comment>
<sequence length="777" mass="87917">MALTQSKGPLRAQEQQQQQQQHQQQQQQQSQGVEEACATILAPSERLRLLLRICGDDLPGALGQRGPGLKLDHWRKPKVCNCLLRTFRNFGMGRVEGSAHLLHHLMRPKTFLLYFLMQDPRDEEFLRLRDKFGHPASPHFRRALLSGIVDEQLPGVLQRYFGQQIGFYFAFMQHLFGYGVALSVLLAPLLAVYSVDWAQHLVQTLQQAEKVEVLLGDLVSGLASEVTSSEASKSRWPLWSLLVGLTTTVWGQCVIESWKRKEQRLAKEWGSSRADAGRTPRPSFRGRLALSRVDGRLTQVHFSKQLYQARVVAANLAFMLLWALTFAGIGMLFASNLRVQVAQEDYASLGALFSVVSIVLYNLFKIVAHLLTQAENHLAMPNHVIQITVKKWVLTVVVQCWPIMHLLFIRPLLFPCAYGDPEVRQRLGVEKCAFWDYDCCNVELKSGEQVILSFAQVRSEAVVRHTRQFIAGWLVSKIFAHNLLKWIVPRLCGFLCTRGLYPLLAVDFAQDLLNGFTSESDSGRRRAQQRRLFCCRRRRDKSFRRSATDLTADIGPSALPEEVVSACELQMDKQDPWDVLDTANDLSVHFLVTSLTTVIYPFAPLLFLAQLLVEFQMDLYQVFDRRQPKPRAAQGLPGAWLAIFQSYVYVGAISNLAIVTWRTSLVSDLFNDHGAGIHFAFFSTAMLVLVLVVGLVQLIVPDIPSDVKEHLQRRQEVEAFFIAQSRNSQVHDSANTARRTQKWPLQTNPDVADALANTASASEVLVSNLWRHAQQVR</sequence>
<evidence type="ECO:0000313" key="8">
    <source>
        <dbReference type="EMBL" id="CAE8709791.1"/>
    </source>
</evidence>
<feature type="transmembrane region" description="Helical" evidence="6">
    <location>
        <begin position="679"/>
        <end position="700"/>
    </location>
</feature>
<evidence type="ECO:0000256" key="1">
    <source>
        <dbReference type="ARBA" id="ARBA00004141"/>
    </source>
</evidence>
<reference evidence="8" key="1">
    <citation type="submission" date="2021-02" db="EMBL/GenBank/DDBJ databases">
        <authorList>
            <person name="Dougan E. K."/>
            <person name="Rhodes N."/>
            <person name="Thang M."/>
            <person name="Chan C."/>
        </authorList>
    </citation>
    <scope>NUCLEOTIDE SEQUENCE</scope>
</reference>
<organism evidence="8 9">
    <name type="scientific">Polarella glacialis</name>
    <name type="common">Dinoflagellate</name>
    <dbReference type="NCBI Taxonomy" id="89957"/>
    <lineage>
        <taxon>Eukaryota</taxon>
        <taxon>Sar</taxon>
        <taxon>Alveolata</taxon>
        <taxon>Dinophyceae</taxon>
        <taxon>Suessiales</taxon>
        <taxon>Suessiaceae</taxon>
        <taxon>Polarella</taxon>
    </lineage>
</organism>
<keyword evidence="2 6" id="KW-0812">Transmembrane</keyword>
<proteinExistence type="predicted"/>
<feature type="transmembrane region" description="Helical" evidence="6">
    <location>
        <begin position="175"/>
        <end position="195"/>
    </location>
</feature>
<keyword evidence="3 6" id="KW-1133">Transmembrane helix</keyword>
<evidence type="ECO:0000256" key="2">
    <source>
        <dbReference type="ARBA" id="ARBA00022692"/>
    </source>
</evidence>
<dbReference type="EMBL" id="CAJNNW010031892">
    <property type="protein sequence ID" value="CAE8709791.1"/>
    <property type="molecule type" value="Genomic_DNA"/>
</dbReference>
<dbReference type="GO" id="GO:0016020">
    <property type="term" value="C:membrane"/>
    <property type="evidence" value="ECO:0007669"/>
    <property type="project" value="UniProtKB-SubCell"/>
</dbReference>
<dbReference type="PANTHER" id="PTHR12308">
    <property type="entry name" value="ANOCTAMIN"/>
    <property type="match status" value="1"/>
</dbReference>
<dbReference type="PANTHER" id="PTHR12308:SF73">
    <property type="entry name" value="ANOCTAMIN"/>
    <property type="match status" value="1"/>
</dbReference>
<feature type="transmembrane region" description="Helical" evidence="6">
    <location>
        <begin position="392"/>
        <end position="413"/>
    </location>
</feature>
<protein>
    <recommendedName>
        <fullName evidence="7">Anoctamin transmembrane domain-containing protein</fullName>
    </recommendedName>
</protein>
<accession>A0A813KQ15</accession>
<feature type="transmembrane region" description="Helical" evidence="6">
    <location>
        <begin position="638"/>
        <end position="659"/>
    </location>
</feature>
<dbReference type="AlphaFoldDB" id="A0A813KQ15"/>
<feature type="transmembrane region" description="Helical" evidence="6">
    <location>
        <begin position="311"/>
        <end position="334"/>
    </location>
</feature>
<feature type="region of interest" description="Disordered" evidence="5">
    <location>
        <begin position="1"/>
        <end position="28"/>
    </location>
</feature>
<dbReference type="GO" id="GO:0005254">
    <property type="term" value="F:chloride channel activity"/>
    <property type="evidence" value="ECO:0007669"/>
    <property type="project" value="TreeGrafter"/>
</dbReference>
<evidence type="ECO:0000259" key="7">
    <source>
        <dbReference type="Pfam" id="PF04547"/>
    </source>
</evidence>
<evidence type="ECO:0000256" key="4">
    <source>
        <dbReference type="ARBA" id="ARBA00023136"/>
    </source>
</evidence>
<evidence type="ECO:0000256" key="6">
    <source>
        <dbReference type="SAM" id="Phobius"/>
    </source>
</evidence>
<gene>
    <name evidence="8" type="ORF">PGLA2088_LOCUS35633</name>
</gene>
<dbReference type="Pfam" id="PF04547">
    <property type="entry name" value="Anoctamin"/>
    <property type="match status" value="1"/>
</dbReference>
<evidence type="ECO:0000256" key="5">
    <source>
        <dbReference type="SAM" id="MobiDB-lite"/>
    </source>
</evidence>
<name>A0A813KQ15_POLGL</name>
<evidence type="ECO:0000313" key="9">
    <source>
        <dbReference type="Proteomes" id="UP000626109"/>
    </source>
</evidence>
<dbReference type="Proteomes" id="UP000626109">
    <property type="component" value="Unassembled WGS sequence"/>
</dbReference>
<comment type="subcellular location">
    <subcellularLocation>
        <location evidence="1">Membrane</location>
        <topology evidence="1">Multi-pass membrane protein</topology>
    </subcellularLocation>
</comment>
<feature type="compositionally biased region" description="Low complexity" evidence="5">
    <location>
        <begin position="13"/>
        <end position="28"/>
    </location>
</feature>
<keyword evidence="4 6" id="KW-0472">Membrane</keyword>
<dbReference type="InterPro" id="IPR049452">
    <property type="entry name" value="Anoctamin_TM"/>
</dbReference>